<dbReference type="Proteomes" id="UP000886805">
    <property type="component" value="Unassembled WGS sequence"/>
</dbReference>
<dbReference type="Gene3D" id="1.10.150.240">
    <property type="entry name" value="Putative phosphatase, domain 2"/>
    <property type="match status" value="1"/>
</dbReference>
<dbReference type="InterPro" id="IPR006439">
    <property type="entry name" value="HAD-SF_hydro_IA"/>
</dbReference>
<comment type="caution">
    <text evidence="1">The sequence shown here is derived from an EMBL/GenBank/DDBJ whole genome shotgun (WGS) entry which is preliminary data.</text>
</comment>
<evidence type="ECO:0000313" key="1">
    <source>
        <dbReference type="EMBL" id="HIX71725.1"/>
    </source>
</evidence>
<dbReference type="PANTHER" id="PTHR18901:SF38">
    <property type="entry name" value="PSEUDOURIDINE-5'-PHOSPHATASE"/>
    <property type="match status" value="1"/>
</dbReference>
<dbReference type="PRINTS" id="PR00413">
    <property type="entry name" value="HADHALOGNASE"/>
</dbReference>
<dbReference type="PANTHER" id="PTHR18901">
    <property type="entry name" value="2-DEOXYGLUCOSE-6-PHOSPHATE PHOSPHATASE 2"/>
    <property type="match status" value="1"/>
</dbReference>
<name>A0A9D2BCT8_9FIRM</name>
<reference evidence="1" key="1">
    <citation type="journal article" date="2021" name="PeerJ">
        <title>Extensive microbial diversity within the chicken gut microbiome revealed by metagenomics and culture.</title>
        <authorList>
            <person name="Gilroy R."/>
            <person name="Ravi A."/>
            <person name="Getino M."/>
            <person name="Pursley I."/>
            <person name="Horton D.L."/>
            <person name="Alikhan N.F."/>
            <person name="Baker D."/>
            <person name="Gharbi K."/>
            <person name="Hall N."/>
            <person name="Watson M."/>
            <person name="Adriaenssens E.M."/>
            <person name="Foster-Nyarko E."/>
            <person name="Jarju S."/>
            <person name="Secka A."/>
            <person name="Antonio M."/>
            <person name="Oren A."/>
            <person name="Chaudhuri R.R."/>
            <person name="La Ragione R."/>
            <person name="Hildebrand F."/>
            <person name="Pallen M.J."/>
        </authorList>
    </citation>
    <scope>NUCLEOTIDE SEQUENCE</scope>
    <source>
        <strain evidence="1">ChiSxjej3B15-1167</strain>
    </source>
</reference>
<evidence type="ECO:0000313" key="2">
    <source>
        <dbReference type="Proteomes" id="UP000886805"/>
    </source>
</evidence>
<dbReference type="SFLD" id="SFLDG01135">
    <property type="entry name" value="C1.5.6:_HAD__Beta-PGM__Phospha"/>
    <property type="match status" value="1"/>
</dbReference>
<dbReference type="Pfam" id="PF00702">
    <property type="entry name" value="Hydrolase"/>
    <property type="match status" value="1"/>
</dbReference>
<dbReference type="SFLD" id="SFLDG01129">
    <property type="entry name" value="C1.5:_HAD__Beta-PGM__Phosphata"/>
    <property type="match status" value="1"/>
</dbReference>
<dbReference type="SFLD" id="SFLDS00003">
    <property type="entry name" value="Haloacid_Dehalogenase"/>
    <property type="match status" value="1"/>
</dbReference>
<accession>A0A9D2BCT8</accession>
<dbReference type="InterPro" id="IPR023198">
    <property type="entry name" value="PGP-like_dom2"/>
</dbReference>
<proteinExistence type="predicted"/>
<dbReference type="NCBIfam" id="TIGR01549">
    <property type="entry name" value="HAD-SF-IA-v1"/>
    <property type="match status" value="1"/>
</dbReference>
<dbReference type="InterPro" id="IPR036412">
    <property type="entry name" value="HAD-like_sf"/>
</dbReference>
<dbReference type="Gene3D" id="3.40.50.1000">
    <property type="entry name" value="HAD superfamily/HAD-like"/>
    <property type="match status" value="1"/>
</dbReference>
<dbReference type="InterPro" id="IPR023214">
    <property type="entry name" value="HAD_sf"/>
</dbReference>
<organism evidence="1 2">
    <name type="scientific">Candidatus Anaerobutyricum stercoripullorum</name>
    <dbReference type="NCBI Taxonomy" id="2838456"/>
    <lineage>
        <taxon>Bacteria</taxon>
        <taxon>Bacillati</taxon>
        <taxon>Bacillota</taxon>
        <taxon>Clostridia</taxon>
        <taxon>Lachnospirales</taxon>
        <taxon>Lachnospiraceae</taxon>
        <taxon>Anaerobutyricum</taxon>
    </lineage>
</organism>
<reference evidence="1" key="2">
    <citation type="submission" date="2021-04" db="EMBL/GenBank/DDBJ databases">
        <authorList>
            <person name="Gilroy R."/>
        </authorList>
    </citation>
    <scope>NUCLEOTIDE SEQUENCE</scope>
    <source>
        <strain evidence="1">ChiSxjej3B15-1167</strain>
    </source>
</reference>
<dbReference type="AlphaFoldDB" id="A0A9D2BCT8"/>
<dbReference type="SUPFAM" id="SSF56784">
    <property type="entry name" value="HAD-like"/>
    <property type="match status" value="1"/>
</dbReference>
<protein>
    <submittedName>
        <fullName evidence="1">HAD family phosphatase</fullName>
    </submittedName>
</protein>
<dbReference type="NCBIfam" id="TIGR01509">
    <property type="entry name" value="HAD-SF-IA-v3"/>
    <property type="match status" value="1"/>
</dbReference>
<gene>
    <name evidence="1" type="ORF">H9849_01755</name>
</gene>
<sequence>MIQAVVFDMDGVIFDSETLLTDCWVDATRADGIPDVAHTNYLCLGVNDAETKEKFLEVYGPDFPYDMYEKEVFRLFRERACGGQLPKKEGVEELLSFLKESGIKVALATSSRESIVMEEITEGGLLPYFDAIICGDTITRSKPDPEIYLKACGRLGVRPEDAYAVEDSFNGVRSATRAGLTCIMVPDIKQPDDEMRSLACCILPSLLDVKAYLSEKMQEKCG</sequence>
<dbReference type="EMBL" id="DXEQ01000047">
    <property type="protein sequence ID" value="HIX71725.1"/>
    <property type="molecule type" value="Genomic_DNA"/>
</dbReference>